<feature type="transmembrane region" description="Helical" evidence="1">
    <location>
        <begin position="209"/>
        <end position="230"/>
    </location>
</feature>
<dbReference type="InterPro" id="IPR050834">
    <property type="entry name" value="Glycosyltransf_2"/>
</dbReference>
<keyword evidence="3" id="KW-0808">Transferase</keyword>
<feature type="non-terminal residue" evidence="3">
    <location>
        <position position="1"/>
    </location>
</feature>
<dbReference type="Proteomes" id="UP000824246">
    <property type="component" value="Unassembled WGS sequence"/>
</dbReference>
<dbReference type="InterPro" id="IPR001173">
    <property type="entry name" value="Glyco_trans_2-like"/>
</dbReference>
<sequence length="260" mass="29895">TDAAAREANAAIASIEGCRYIELPQNTGIARIRNRLAEAARYDFFLFLDADVFPVTEYFLQNYIEASYMADVVCGGLLFRTPVATDTNRTLRYKYGTRVEAQTSRQRMQNPYGEFRTLNFLISREAFFKTRFDESFSRYGHEDTLFGKQLQLNGCTIAHIDNPIYHDVPDTNDEFLEKTRKSIDNLCEHRNTLQSHVRLLSLYERLHRLHLAGAVAGIYTVICPLLLANLRSKHPSLFLLNLYKAGYLCRVMPRNAQAHL</sequence>
<dbReference type="PANTHER" id="PTHR43685:SF3">
    <property type="entry name" value="SLR2126 PROTEIN"/>
    <property type="match status" value="1"/>
</dbReference>
<dbReference type="InterPro" id="IPR029044">
    <property type="entry name" value="Nucleotide-diphossugar_trans"/>
</dbReference>
<accession>A0A9D1VQ98</accession>
<evidence type="ECO:0000313" key="4">
    <source>
        <dbReference type="Proteomes" id="UP000824246"/>
    </source>
</evidence>
<dbReference type="SUPFAM" id="SSF53448">
    <property type="entry name" value="Nucleotide-diphospho-sugar transferases"/>
    <property type="match status" value="1"/>
</dbReference>
<reference evidence="3" key="1">
    <citation type="journal article" date="2021" name="PeerJ">
        <title>Extensive microbial diversity within the chicken gut microbiome revealed by metagenomics and culture.</title>
        <authorList>
            <person name="Gilroy R."/>
            <person name="Ravi A."/>
            <person name="Getino M."/>
            <person name="Pursley I."/>
            <person name="Horton D.L."/>
            <person name="Alikhan N.F."/>
            <person name="Baker D."/>
            <person name="Gharbi K."/>
            <person name="Hall N."/>
            <person name="Watson M."/>
            <person name="Adriaenssens E.M."/>
            <person name="Foster-Nyarko E."/>
            <person name="Jarju S."/>
            <person name="Secka A."/>
            <person name="Antonio M."/>
            <person name="Oren A."/>
            <person name="Chaudhuri R.R."/>
            <person name="La Ragione R."/>
            <person name="Hildebrand F."/>
            <person name="Pallen M.J."/>
        </authorList>
    </citation>
    <scope>NUCLEOTIDE SEQUENCE</scope>
    <source>
        <strain evidence="3">ChiHjej12B11-16260</strain>
    </source>
</reference>
<evidence type="ECO:0000259" key="2">
    <source>
        <dbReference type="Pfam" id="PF00535"/>
    </source>
</evidence>
<keyword evidence="1" id="KW-1133">Transmembrane helix</keyword>
<evidence type="ECO:0000313" key="3">
    <source>
        <dbReference type="EMBL" id="HIX44851.1"/>
    </source>
</evidence>
<gene>
    <name evidence="3" type="ORF">H9982_01385</name>
</gene>
<keyword evidence="1" id="KW-0812">Transmembrane</keyword>
<comment type="caution">
    <text evidence="3">The sequence shown here is derived from an EMBL/GenBank/DDBJ whole genome shotgun (WGS) entry which is preliminary data.</text>
</comment>
<proteinExistence type="predicted"/>
<dbReference type="EMBL" id="DXFB01000033">
    <property type="protein sequence ID" value="HIX44851.1"/>
    <property type="molecule type" value="Genomic_DNA"/>
</dbReference>
<reference evidence="3" key="2">
    <citation type="submission" date="2021-04" db="EMBL/GenBank/DDBJ databases">
        <authorList>
            <person name="Gilroy R."/>
        </authorList>
    </citation>
    <scope>NUCLEOTIDE SEQUENCE</scope>
    <source>
        <strain evidence="3">ChiHjej12B11-16260</strain>
    </source>
</reference>
<name>A0A9D1VQ98_9BACT</name>
<feature type="domain" description="Glycosyltransferase 2-like" evidence="2">
    <location>
        <begin position="2"/>
        <end position="115"/>
    </location>
</feature>
<dbReference type="PANTHER" id="PTHR43685">
    <property type="entry name" value="GLYCOSYLTRANSFERASE"/>
    <property type="match status" value="1"/>
</dbReference>
<dbReference type="Pfam" id="PF00535">
    <property type="entry name" value="Glycos_transf_2"/>
    <property type="match status" value="1"/>
</dbReference>
<dbReference type="Gene3D" id="3.90.550.10">
    <property type="entry name" value="Spore Coat Polysaccharide Biosynthesis Protein SpsA, Chain A"/>
    <property type="match status" value="1"/>
</dbReference>
<protein>
    <submittedName>
        <fullName evidence="3">Glycosyltransferase</fullName>
        <ecNumber evidence="3">2.4.-.-</ecNumber>
    </submittedName>
</protein>
<dbReference type="GO" id="GO:0016757">
    <property type="term" value="F:glycosyltransferase activity"/>
    <property type="evidence" value="ECO:0007669"/>
    <property type="project" value="UniProtKB-KW"/>
</dbReference>
<keyword evidence="1" id="KW-0472">Membrane</keyword>
<evidence type="ECO:0000256" key="1">
    <source>
        <dbReference type="SAM" id="Phobius"/>
    </source>
</evidence>
<dbReference type="CDD" id="cd00761">
    <property type="entry name" value="Glyco_tranf_GTA_type"/>
    <property type="match status" value="1"/>
</dbReference>
<dbReference type="AlphaFoldDB" id="A0A9D1VQ98"/>
<dbReference type="EC" id="2.4.-.-" evidence="3"/>
<keyword evidence="3" id="KW-0328">Glycosyltransferase</keyword>
<organism evidence="3 4">
    <name type="scientific">Candidatus Barnesiella excrementipullorum</name>
    <dbReference type="NCBI Taxonomy" id="2838479"/>
    <lineage>
        <taxon>Bacteria</taxon>
        <taxon>Pseudomonadati</taxon>
        <taxon>Bacteroidota</taxon>
        <taxon>Bacteroidia</taxon>
        <taxon>Bacteroidales</taxon>
        <taxon>Barnesiellaceae</taxon>
        <taxon>Barnesiella</taxon>
    </lineage>
</organism>